<sequence length="375" mass="42927">MGVITREYVYAVVDVLGIVGLGPVNFKANKECSTNFMKLDVIENGEIPIALLNMVYPHSMLKNSALDYSQTLQENEAIFHLSNFVINLITKKSDKVPASSIGEIFAFICANNEKTWMLTKSVCCDVSETFHSQIYKTDGIGSDYCDFAVFFSNHAFRKVKGQLFVVVPDNKLIIHKELKFLMDLYFKDFGNYKNDESLTEEDWNEMTLLNSSISSAESFQLEIEGQEPTQNQNDENEKIIPNERYNLFKKIDEVKNQFEFSDIPEADINEVNDFISNFCLKNKSNAKKEENVPSDTSQANVSILAEQKTLFAANKFHNSPVTGKKKGFLTNNNEHNIRRKRSSFEFLVYCCPILSKTFLKIDENDICFENILQQR</sequence>
<dbReference type="EMBL" id="UYYG01001155">
    <property type="protein sequence ID" value="VDN56384.1"/>
    <property type="molecule type" value="Genomic_DNA"/>
</dbReference>
<dbReference type="Proteomes" id="UP000274756">
    <property type="component" value="Unassembled WGS sequence"/>
</dbReference>
<reference evidence="1 3" key="2">
    <citation type="submission" date="2018-11" db="EMBL/GenBank/DDBJ databases">
        <authorList>
            <consortium name="Pathogen Informatics"/>
        </authorList>
    </citation>
    <scope>NUCLEOTIDE SEQUENCE [LARGE SCALE GENOMIC DNA]</scope>
</reference>
<evidence type="ECO:0000313" key="1">
    <source>
        <dbReference type="EMBL" id="VDN56384.1"/>
    </source>
</evidence>
<accession>A0A158Q3A5</accession>
<keyword evidence="3" id="KW-1185">Reference proteome</keyword>
<name>A0A158Q3A5_DRAME</name>
<evidence type="ECO:0000313" key="4">
    <source>
        <dbReference type="WBParaSite" id="DME_0000199701-mRNA-1"/>
    </source>
</evidence>
<dbReference type="AlphaFoldDB" id="A0A158Q3A5"/>
<proteinExistence type="predicted"/>
<organism evidence="2 4">
    <name type="scientific">Dracunculus medinensis</name>
    <name type="common">Guinea worm</name>
    <dbReference type="NCBI Taxonomy" id="318479"/>
    <lineage>
        <taxon>Eukaryota</taxon>
        <taxon>Metazoa</taxon>
        <taxon>Ecdysozoa</taxon>
        <taxon>Nematoda</taxon>
        <taxon>Chromadorea</taxon>
        <taxon>Rhabditida</taxon>
        <taxon>Spirurina</taxon>
        <taxon>Dracunculoidea</taxon>
        <taxon>Dracunculidae</taxon>
        <taxon>Dracunculus</taxon>
    </lineage>
</organism>
<dbReference type="OrthoDB" id="5837840at2759"/>
<evidence type="ECO:0000313" key="2">
    <source>
        <dbReference type="Proteomes" id="UP000038040"/>
    </source>
</evidence>
<gene>
    <name evidence="1" type="ORF">DME_LOCUS6357</name>
</gene>
<reference evidence="4" key="1">
    <citation type="submission" date="2016-04" db="UniProtKB">
        <authorList>
            <consortium name="WormBaseParasite"/>
        </authorList>
    </citation>
    <scope>IDENTIFICATION</scope>
</reference>
<dbReference type="WBParaSite" id="DME_0000199701-mRNA-1">
    <property type="protein sequence ID" value="DME_0000199701-mRNA-1"/>
    <property type="gene ID" value="DME_0000199701"/>
</dbReference>
<dbReference type="Proteomes" id="UP000038040">
    <property type="component" value="Unplaced"/>
</dbReference>
<protein>
    <submittedName>
        <fullName evidence="1 4">Uncharacterized protein</fullName>
    </submittedName>
</protein>
<evidence type="ECO:0000313" key="3">
    <source>
        <dbReference type="Proteomes" id="UP000274756"/>
    </source>
</evidence>